<sequence>MAKTYGDELEFEDDLVNILRRDKGWTGEPLRYPTENDLVENWRRILTSMNSDMDRLNGTELTKTEMQQILDQVNRCMTPAEVNRLINAGSIAIKRDDGHEVSLKIYDRKQIANGESYYQIAEQPIFTTRRNILPDRRGDVLLLINGMPVIHIELKSSGVDVSQAVHQIEKYAHEGIFDSGIFSMVQIFLAMNPSETLYFANPGRDGLDADGYFNTDYMFHWADFNNEHQNDWKLIAENLLSIPMAHKMVGFYTVADDGDGILKVLRSYQYHAVSAIERRTVHCDWMAPHPLGGFIAHTTGSGKTMTSFKAAQLISANKQAHKVIFLVDRIDLGTQSLGEYRDFANETETVNDTEDTATLVSLLESDDARDTLIVTSIQKLSRADADGDEPLASPAQLDRINKKHIVIIVDECHRSTFGNMMSAIRLTFPHALLFGFTGTPIYKENAKKQSTTADVFGNQLHAYLMADGLRDGNVLGFDLVKVLTYDDFDLRRAVALEKAKAATEEEAVSDKRKAKIYYRYMNDVPMADTVDGESGKTVHGIEWYVGREQYDRDEHREAVVKDLLDHWVTLSRGSMFHAILATSSIAEAIEYYRLIKREKPGLRATVVVDPNIDNTGGQAFKEDGLAEVIEDYNNLFDKTFTISTHAGFKKDVIKRLAHKKPYLHIDREPLKQLNLVIVVDQLLTGFDSKWVNTLYLDKVLEYERVIQAFSRTNRVFGPEKPFGNIRYYRKPHTMQANIDAAIKMYSGERPFELFVQKLDKNIEAMNATFLLIDKVFEEAGISNFLENPKDMAAQKEFAKLFQMLNKHLEAAQVQGFHWDQLEYWFDAEGQLLETPLYQEHTPRVNDASSAKLCFDETTYLVLAQRYKELFEGNGSGGEEVPFEIDSHLTAIDTGHIDTVYMESKFKKWLKSLDQQGVSPEEVERNLNELHAEFGKLSSVDQGYAQTLIQDIQAGDAELHPGWTLRDYINEYRRGTEEGNVARLVEATGVDEKLLNEMLRLHLTEGNLNAHGRFDELRASSDLDKARTFFASIAGHSLRDRYVFRLLDNLLRDFLIQGGFDVDEHARQQVADV</sequence>
<dbReference type="Pfam" id="PF18766">
    <property type="entry name" value="SWI2_SNF2"/>
    <property type="match status" value="1"/>
</dbReference>
<dbReference type="CDD" id="cd22332">
    <property type="entry name" value="HsdR_N"/>
    <property type="match status" value="1"/>
</dbReference>
<dbReference type="PANTHER" id="PTHR30195">
    <property type="entry name" value="TYPE I SITE-SPECIFIC DEOXYRIBONUCLEASE PROTEIN SUBUNIT M AND R"/>
    <property type="match status" value="1"/>
</dbReference>
<dbReference type="InterPro" id="IPR014001">
    <property type="entry name" value="Helicase_ATP-bd"/>
</dbReference>
<dbReference type="CDD" id="cd18800">
    <property type="entry name" value="SF2_C_EcoR124I-like"/>
    <property type="match status" value="1"/>
</dbReference>
<dbReference type="InterPro" id="IPR040980">
    <property type="entry name" value="SWI2_SNF2"/>
</dbReference>
<proteinExistence type="inferred from homology"/>
<evidence type="ECO:0000313" key="13">
    <source>
        <dbReference type="EMBL" id="SDR79175.1"/>
    </source>
</evidence>
<dbReference type="GeneID" id="78500540"/>
<comment type="subunit">
    <text evidence="3 11">The type I restriction/modification system is composed of three polypeptides R, M and S.</text>
</comment>
<dbReference type="RefSeq" id="WP_090862502.1">
    <property type="nucleotide sequence ID" value="NZ_LT629759.1"/>
</dbReference>
<dbReference type="GO" id="GO:0009307">
    <property type="term" value="P:DNA restriction-modification system"/>
    <property type="evidence" value="ECO:0007669"/>
    <property type="project" value="UniProtKB-KW"/>
</dbReference>
<evidence type="ECO:0000256" key="4">
    <source>
        <dbReference type="ARBA" id="ARBA00022722"/>
    </source>
</evidence>
<dbReference type="PROSITE" id="PS51192">
    <property type="entry name" value="HELICASE_ATP_BIND_1"/>
    <property type="match status" value="1"/>
</dbReference>
<gene>
    <name evidence="13" type="ORF">SAMN04489857_1185</name>
</gene>
<keyword evidence="4" id="KW-0540">Nuclease</keyword>
<evidence type="ECO:0000256" key="8">
    <source>
        <dbReference type="ARBA" id="ARBA00022801"/>
    </source>
</evidence>
<accession>A0A1H1LYP0</accession>
<dbReference type="InterPro" id="IPR051268">
    <property type="entry name" value="Type-I_R_enzyme_R_subunit"/>
</dbReference>
<evidence type="ECO:0000313" key="14">
    <source>
        <dbReference type="Proteomes" id="UP000199480"/>
    </source>
</evidence>
<evidence type="ECO:0000256" key="10">
    <source>
        <dbReference type="ARBA" id="ARBA00023125"/>
    </source>
</evidence>
<dbReference type="REBASE" id="163007">
    <property type="entry name" value="Oum22620ORF1187P"/>
</dbReference>
<evidence type="ECO:0000256" key="3">
    <source>
        <dbReference type="ARBA" id="ARBA00011296"/>
    </source>
</evidence>
<dbReference type="Proteomes" id="UP000199480">
    <property type="component" value="Chromosome I"/>
</dbReference>
<keyword evidence="6 11" id="KW-0680">Restriction system</keyword>
<dbReference type="GO" id="GO:0005524">
    <property type="term" value="F:ATP binding"/>
    <property type="evidence" value="ECO:0007669"/>
    <property type="project" value="UniProtKB-KW"/>
</dbReference>
<dbReference type="AlphaFoldDB" id="A0A1H1LYP0"/>
<evidence type="ECO:0000256" key="1">
    <source>
        <dbReference type="ARBA" id="ARBA00000851"/>
    </source>
</evidence>
<dbReference type="OrthoDB" id="9758243at2"/>
<keyword evidence="7" id="KW-0255">Endonuclease</keyword>
<comment type="catalytic activity">
    <reaction evidence="1 11">
        <text>Endonucleolytic cleavage of DNA to give random double-stranded fragments with terminal 5'-phosphates, ATP is simultaneously hydrolyzed.</text>
        <dbReference type="EC" id="3.1.21.3"/>
    </reaction>
</comment>
<dbReference type="Gene3D" id="3.90.1570.50">
    <property type="match status" value="1"/>
</dbReference>
<organism evidence="13 14">
    <name type="scientific">Parafannyhessea umbonata</name>
    <dbReference type="NCBI Taxonomy" id="604330"/>
    <lineage>
        <taxon>Bacteria</taxon>
        <taxon>Bacillati</taxon>
        <taxon>Actinomycetota</taxon>
        <taxon>Coriobacteriia</taxon>
        <taxon>Coriobacteriales</taxon>
        <taxon>Atopobiaceae</taxon>
        <taxon>Parafannyhessea</taxon>
    </lineage>
</organism>
<dbReference type="InterPro" id="IPR007409">
    <property type="entry name" value="Restrct_endonuc_type1_HsdR_N"/>
</dbReference>
<evidence type="ECO:0000256" key="9">
    <source>
        <dbReference type="ARBA" id="ARBA00022840"/>
    </source>
</evidence>
<dbReference type="EMBL" id="LT629759">
    <property type="protein sequence ID" value="SDR79175.1"/>
    <property type="molecule type" value="Genomic_DNA"/>
</dbReference>
<evidence type="ECO:0000256" key="6">
    <source>
        <dbReference type="ARBA" id="ARBA00022747"/>
    </source>
</evidence>
<dbReference type="GO" id="GO:0009035">
    <property type="term" value="F:type I site-specific deoxyribonuclease activity"/>
    <property type="evidence" value="ECO:0007669"/>
    <property type="project" value="UniProtKB-EC"/>
</dbReference>
<evidence type="ECO:0000256" key="2">
    <source>
        <dbReference type="ARBA" id="ARBA00008598"/>
    </source>
</evidence>
<keyword evidence="10 11" id="KW-0238">DNA-binding</keyword>
<dbReference type="SUPFAM" id="SSF52540">
    <property type="entry name" value="P-loop containing nucleoside triphosphate hydrolases"/>
    <property type="match status" value="1"/>
</dbReference>
<evidence type="ECO:0000256" key="5">
    <source>
        <dbReference type="ARBA" id="ARBA00022741"/>
    </source>
</evidence>
<dbReference type="NCBIfam" id="TIGR00348">
    <property type="entry name" value="hsdR"/>
    <property type="match status" value="1"/>
</dbReference>
<dbReference type="Pfam" id="PF04313">
    <property type="entry name" value="HSDR_N"/>
    <property type="match status" value="1"/>
</dbReference>
<keyword evidence="5 11" id="KW-0547">Nucleotide-binding</keyword>
<evidence type="ECO:0000256" key="11">
    <source>
        <dbReference type="RuleBase" id="RU364115"/>
    </source>
</evidence>
<protein>
    <recommendedName>
        <fullName evidence="11">Type I restriction enzyme endonuclease subunit</fullName>
        <shortName evidence="11">R protein</shortName>
        <ecNumber evidence="11">3.1.21.3</ecNumber>
    </recommendedName>
</protein>
<keyword evidence="8 11" id="KW-0378">Hydrolase</keyword>
<comment type="function">
    <text evidence="11">Subunit R is required for both nuclease and ATPase activities, but not for modification.</text>
</comment>
<dbReference type="InterPro" id="IPR004473">
    <property type="entry name" value="Restrct_endonuc_typeI_HsdR"/>
</dbReference>
<dbReference type="Pfam" id="PF22679">
    <property type="entry name" value="T1R_D3-like"/>
    <property type="match status" value="1"/>
</dbReference>
<dbReference type="EC" id="3.1.21.3" evidence="11"/>
<dbReference type="InterPro" id="IPR055180">
    <property type="entry name" value="HsdR_RecA-like_helicase_dom_2"/>
</dbReference>
<keyword evidence="9 11" id="KW-0067">ATP-binding</keyword>
<evidence type="ECO:0000259" key="12">
    <source>
        <dbReference type="PROSITE" id="PS51192"/>
    </source>
</evidence>
<dbReference type="SMART" id="SM00487">
    <property type="entry name" value="DEXDc"/>
    <property type="match status" value="1"/>
</dbReference>
<evidence type="ECO:0000256" key="7">
    <source>
        <dbReference type="ARBA" id="ARBA00022759"/>
    </source>
</evidence>
<dbReference type="GO" id="GO:0003677">
    <property type="term" value="F:DNA binding"/>
    <property type="evidence" value="ECO:0007669"/>
    <property type="project" value="UniProtKB-KW"/>
</dbReference>
<dbReference type="InterPro" id="IPR022625">
    <property type="entry name" value="TypeI_RM_Rsu_C"/>
</dbReference>
<dbReference type="PANTHER" id="PTHR30195:SF16">
    <property type="entry name" value="TYPE I RESTRICTION ENZYME ENDONUCLEASE SUBUNIT"/>
    <property type="match status" value="1"/>
</dbReference>
<dbReference type="Pfam" id="PF12008">
    <property type="entry name" value="EcoR124_C"/>
    <property type="match status" value="1"/>
</dbReference>
<feature type="domain" description="Helicase ATP-binding" evidence="12">
    <location>
        <begin position="284"/>
        <end position="458"/>
    </location>
</feature>
<dbReference type="InterPro" id="IPR027417">
    <property type="entry name" value="P-loop_NTPase"/>
</dbReference>
<reference evidence="14" key="1">
    <citation type="submission" date="2016-10" db="EMBL/GenBank/DDBJ databases">
        <authorList>
            <person name="Varghese N."/>
            <person name="Submissions S."/>
        </authorList>
    </citation>
    <scope>NUCLEOTIDE SEQUENCE [LARGE SCALE GENOMIC DNA]</scope>
    <source>
        <strain evidence="14">DSM 22620</strain>
    </source>
</reference>
<dbReference type="Gene3D" id="3.40.50.300">
    <property type="entry name" value="P-loop containing nucleotide triphosphate hydrolases"/>
    <property type="match status" value="2"/>
</dbReference>
<comment type="similarity">
    <text evidence="2 11">Belongs to the HsdR family.</text>
</comment>
<name>A0A1H1LYP0_9ACTN</name>